<dbReference type="Gene3D" id="1.10.10.10">
    <property type="entry name" value="Winged helix-like DNA-binding domain superfamily/Winged helix DNA-binding domain"/>
    <property type="match status" value="1"/>
</dbReference>
<dbReference type="GO" id="GO:0003677">
    <property type="term" value="F:DNA binding"/>
    <property type="evidence" value="ECO:0007669"/>
    <property type="project" value="InterPro"/>
</dbReference>
<proteinExistence type="predicted"/>
<dbReference type="GO" id="GO:0006355">
    <property type="term" value="P:regulation of DNA-templated transcription"/>
    <property type="evidence" value="ECO:0007669"/>
    <property type="project" value="InterPro"/>
</dbReference>
<dbReference type="EMBL" id="LANI01000001">
    <property type="protein sequence ID" value="KKJ78726.1"/>
    <property type="molecule type" value="Genomic_DNA"/>
</dbReference>
<protein>
    <recommendedName>
        <fullName evidence="3">HTH luxR-type domain-containing protein</fullName>
    </recommendedName>
</protein>
<keyword evidence="2" id="KW-1185">Reference proteome</keyword>
<comment type="caution">
    <text evidence="1">The sequence shown here is derived from an EMBL/GenBank/DDBJ whole genome shotgun (WGS) entry which is preliminary data.</text>
</comment>
<dbReference type="OrthoDB" id="8477884at2"/>
<evidence type="ECO:0008006" key="3">
    <source>
        <dbReference type="Google" id="ProtNLM"/>
    </source>
</evidence>
<accession>A0A0M2RAQ2</accession>
<organism evidence="1 2">
    <name type="scientific">Kiloniella litopenaei</name>
    <dbReference type="NCBI Taxonomy" id="1549748"/>
    <lineage>
        <taxon>Bacteria</taxon>
        <taxon>Pseudomonadati</taxon>
        <taxon>Pseudomonadota</taxon>
        <taxon>Alphaproteobacteria</taxon>
        <taxon>Rhodospirillales</taxon>
        <taxon>Kiloniellaceae</taxon>
        <taxon>Kiloniella</taxon>
    </lineage>
</organism>
<dbReference type="InterPro" id="IPR036388">
    <property type="entry name" value="WH-like_DNA-bd_sf"/>
</dbReference>
<evidence type="ECO:0000313" key="2">
    <source>
        <dbReference type="Proteomes" id="UP000034491"/>
    </source>
</evidence>
<gene>
    <name evidence="1" type="ORF">WH95_01200</name>
</gene>
<dbReference type="SUPFAM" id="SSF46894">
    <property type="entry name" value="C-terminal effector domain of the bipartite response regulators"/>
    <property type="match status" value="1"/>
</dbReference>
<dbReference type="InterPro" id="IPR016032">
    <property type="entry name" value="Sig_transdc_resp-reg_C-effctor"/>
</dbReference>
<sequence>MKELRFAQNILQAETPGETKDLIIDLGFNGLFFQRWYPEMMDNWEGHLAKGFQEHYYAAQIYRFCPVARAIHQWHRSYTFAEARNAISVGREQAAVAENLWKFFGMGDGVVVFSGRSNLKSALILTTEGPVENLYSEYSGVLALAADKLDQQLYPGHPLLRQLSRENITLSPIQQKILKLQINHPELSNAAMAETLGISVNTLFAHHKKIAKKEGVTTFTGAIIKQLGKKVSD</sequence>
<name>A0A0M2RAQ2_9PROT</name>
<dbReference type="RefSeq" id="WP_046501855.1">
    <property type="nucleotide sequence ID" value="NZ_LANI01000001.1"/>
</dbReference>
<dbReference type="Proteomes" id="UP000034491">
    <property type="component" value="Unassembled WGS sequence"/>
</dbReference>
<reference evidence="1 2" key="1">
    <citation type="submission" date="2015-03" db="EMBL/GenBank/DDBJ databases">
        <title>Genome sequence of Kiloniella sp. P1-1, isolated from the gut microflora of Pacific white shrimp, Penaeus vannamei.</title>
        <authorList>
            <person name="Shao Z."/>
            <person name="Wang L."/>
            <person name="Li X."/>
        </authorList>
    </citation>
    <scope>NUCLEOTIDE SEQUENCE [LARGE SCALE GENOMIC DNA]</scope>
    <source>
        <strain evidence="1 2">P1-1</strain>
    </source>
</reference>
<dbReference type="AlphaFoldDB" id="A0A0M2RAQ2"/>
<evidence type="ECO:0000313" key="1">
    <source>
        <dbReference type="EMBL" id="KKJ78726.1"/>
    </source>
</evidence>